<gene>
    <name evidence="5" type="ORF">D8674_004151</name>
</gene>
<feature type="compositionally biased region" description="Acidic residues" evidence="3">
    <location>
        <begin position="205"/>
        <end position="214"/>
    </location>
</feature>
<keyword evidence="5" id="KW-0269">Exonuclease</keyword>
<feature type="compositionally biased region" description="Basic and acidic residues" evidence="3">
    <location>
        <begin position="70"/>
        <end position="87"/>
    </location>
</feature>
<evidence type="ECO:0000256" key="2">
    <source>
        <dbReference type="ARBA" id="ARBA00022801"/>
    </source>
</evidence>
<dbReference type="Proteomes" id="UP000327157">
    <property type="component" value="Chromosome 10"/>
</dbReference>
<keyword evidence="6" id="KW-1185">Reference proteome</keyword>
<dbReference type="Gene3D" id="3.30.420.10">
    <property type="entry name" value="Ribonuclease H-like superfamily/Ribonuclease H"/>
    <property type="match status" value="2"/>
</dbReference>
<proteinExistence type="predicted"/>
<dbReference type="AlphaFoldDB" id="A0A5N5FJ30"/>
<evidence type="ECO:0000313" key="5">
    <source>
        <dbReference type="EMBL" id="KAB2603146.1"/>
    </source>
</evidence>
<feature type="transmembrane region" description="Helical" evidence="4">
    <location>
        <begin position="42"/>
        <end position="61"/>
    </location>
</feature>
<keyword evidence="4" id="KW-0472">Membrane</keyword>
<evidence type="ECO:0000256" key="4">
    <source>
        <dbReference type="SAM" id="Phobius"/>
    </source>
</evidence>
<protein>
    <submittedName>
        <fullName evidence="5">RNA exonuclease 4-like</fullName>
    </submittedName>
</protein>
<evidence type="ECO:0000313" key="6">
    <source>
        <dbReference type="Proteomes" id="UP000327157"/>
    </source>
</evidence>
<dbReference type="InterPro" id="IPR047021">
    <property type="entry name" value="REXO1/3/4-like"/>
</dbReference>
<keyword evidence="4" id="KW-1133">Transmembrane helix</keyword>
<dbReference type="PANTHER" id="PTHR12801">
    <property type="entry name" value="RNA EXONUCLEASE REXO1 / RECO3 FAMILY MEMBER-RELATED"/>
    <property type="match status" value="1"/>
</dbReference>
<dbReference type="EMBL" id="SMOL01000695">
    <property type="protein sequence ID" value="KAB2603146.1"/>
    <property type="molecule type" value="Genomic_DNA"/>
</dbReference>
<dbReference type="SUPFAM" id="SSF53098">
    <property type="entry name" value="Ribonuclease H-like"/>
    <property type="match status" value="1"/>
</dbReference>
<name>A0A5N5FJ30_9ROSA</name>
<dbReference type="GO" id="GO:0004527">
    <property type="term" value="F:exonuclease activity"/>
    <property type="evidence" value="ECO:0007669"/>
    <property type="project" value="UniProtKB-KW"/>
</dbReference>
<dbReference type="InterPro" id="IPR012337">
    <property type="entry name" value="RNaseH-like_sf"/>
</dbReference>
<feature type="compositionally biased region" description="Basic residues" evidence="3">
    <location>
        <begin position="187"/>
        <end position="200"/>
    </location>
</feature>
<dbReference type="GO" id="GO:0005634">
    <property type="term" value="C:nucleus"/>
    <property type="evidence" value="ECO:0007669"/>
    <property type="project" value="TreeGrafter"/>
</dbReference>
<keyword evidence="2" id="KW-0378">Hydrolase</keyword>
<keyword evidence="4" id="KW-0812">Transmembrane</keyword>
<comment type="caution">
    <text evidence="5">The sequence shown here is derived from an EMBL/GenBank/DDBJ whole genome shotgun (WGS) entry which is preliminary data.</text>
</comment>
<sequence length="214" mass="24946">MHNSNWFRWLIYQKNSLGVNFNWDDSSDGQTSIYPINNTSSLYLFFIFCLFAANISLLVGVGSKNRKPKKTDNRTGPRPKKTEPKLSNRIEPNLTSSVNRWGNVVYDEFVRPVECVVDFRTEISGIRPRDLRKGSRRALRRLVAEFLDIKIQNGEHCPIEDARAAMVLYQKNRKAWEKRVKDQIKLKQKQKKCKPKRKRAKGDELEIDDAETES</sequence>
<reference evidence="5 6" key="1">
    <citation type="submission" date="2019-09" db="EMBL/GenBank/DDBJ databases">
        <authorList>
            <person name="Ou C."/>
        </authorList>
    </citation>
    <scope>NUCLEOTIDE SEQUENCE [LARGE SCALE GENOMIC DNA]</scope>
    <source>
        <strain evidence="5">S2</strain>
        <tissue evidence="5">Leaf</tissue>
    </source>
</reference>
<keyword evidence="1" id="KW-0540">Nuclease</keyword>
<evidence type="ECO:0000256" key="1">
    <source>
        <dbReference type="ARBA" id="ARBA00022722"/>
    </source>
</evidence>
<dbReference type="PANTHER" id="PTHR12801:SF45">
    <property type="entry name" value="RNA EXONUCLEASE 4"/>
    <property type="match status" value="1"/>
</dbReference>
<feature type="region of interest" description="Disordered" evidence="3">
    <location>
        <begin position="65"/>
        <end position="87"/>
    </location>
</feature>
<dbReference type="OrthoDB" id="16516at2759"/>
<reference evidence="6" key="2">
    <citation type="submission" date="2019-10" db="EMBL/GenBank/DDBJ databases">
        <title>A de novo genome assembly of a pear dwarfing rootstock.</title>
        <authorList>
            <person name="Wang F."/>
            <person name="Wang J."/>
            <person name="Li S."/>
            <person name="Zhang Y."/>
            <person name="Fang M."/>
            <person name="Ma L."/>
            <person name="Zhao Y."/>
            <person name="Jiang S."/>
        </authorList>
    </citation>
    <scope>NUCLEOTIDE SEQUENCE [LARGE SCALE GENOMIC DNA]</scope>
</reference>
<organism evidence="5 6">
    <name type="scientific">Pyrus ussuriensis x Pyrus communis</name>
    <dbReference type="NCBI Taxonomy" id="2448454"/>
    <lineage>
        <taxon>Eukaryota</taxon>
        <taxon>Viridiplantae</taxon>
        <taxon>Streptophyta</taxon>
        <taxon>Embryophyta</taxon>
        <taxon>Tracheophyta</taxon>
        <taxon>Spermatophyta</taxon>
        <taxon>Magnoliopsida</taxon>
        <taxon>eudicotyledons</taxon>
        <taxon>Gunneridae</taxon>
        <taxon>Pentapetalae</taxon>
        <taxon>rosids</taxon>
        <taxon>fabids</taxon>
        <taxon>Rosales</taxon>
        <taxon>Rosaceae</taxon>
        <taxon>Amygdaloideae</taxon>
        <taxon>Maleae</taxon>
        <taxon>Pyrus</taxon>
    </lineage>
</organism>
<reference evidence="5 6" key="3">
    <citation type="submission" date="2019-11" db="EMBL/GenBank/DDBJ databases">
        <title>A de novo genome assembly of a pear dwarfing rootstock.</title>
        <authorList>
            <person name="Wang F."/>
            <person name="Wang J."/>
            <person name="Li S."/>
            <person name="Zhang Y."/>
            <person name="Fang M."/>
            <person name="Ma L."/>
            <person name="Zhao Y."/>
            <person name="Jiang S."/>
        </authorList>
    </citation>
    <scope>NUCLEOTIDE SEQUENCE [LARGE SCALE GENOMIC DNA]</scope>
    <source>
        <strain evidence="5">S2</strain>
        <tissue evidence="5">Leaf</tissue>
    </source>
</reference>
<dbReference type="InterPro" id="IPR036397">
    <property type="entry name" value="RNaseH_sf"/>
</dbReference>
<feature type="region of interest" description="Disordered" evidence="3">
    <location>
        <begin position="187"/>
        <end position="214"/>
    </location>
</feature>
<dbReference type="GO" id="GO:0003676">
    <property type="term" value="F:nucleic acid binding"/>
    <property type="evidence" value="ECO:0007669"/>
    <property type="project" value="InterPro"/>
</dbReference>
<accession>A0A5N5FJ30</accession>
<evidence type="ECO:0000256" key="3">
    <source>
        <dbReference type="SAM" id="MobiDB-lite"/>
    </source>
</evidence>